<dbReference type="OrthoDB" id="63519at2"/>
<proteinExistence type="predicted"/>
<dbReference type="InterPro" id="IPR000073">
    <property type="entry name" value="AB_hydrolase_1"/>
</dbReference>
<dbReference type="GO" id="GO:0016787">
    <property type="term" value="F:hydrolase activity"/>
    <property type="evidence" value="ECO:0007669"/>
    <property type="project" value="UniProtKB-KW"/>
</dbReference>
<dbReference type="EMBL" id="FYEZ01000001">
    <property type="protein sequence ID" value="SNC60129.1"/>
    <property type="molecule type" value="Genomic_DNA"/>
</dbReference>
<dbReference type="PANTHER" id="PTHR46118">
    <property type="entry name" value="PROTEIN ABHD11"/>
    <property type="match status" value="1"/>
</dbReference>
<evidence type="ECO:0000259" key="2">
    <source>
        <dbReference type="Pfam" id="PF00561"/>
    </source>
</evidence>
<keyword evidence="1" id="KW-0378">Hydrolase</keyword>
<dbReference type="InterPro" id="IPR029058">
    <property type="entry name" value="AB_hydrolase_fold"/>
</dbReference>
<evidence type="ECO:0000313" key="3">
    <source>
        <dbReference type="EMBL" id="SNC60129.1"/>
    </source>
</evidence>
<evidence type="ECO:0000313" key="4">
    <source>
        <dbReference type="Proteomes" id="UP000198122"/>
    </source>
</evidence>
<dbReference type="Pfam" id="PF00561">
    <property type="entry name" value="Abhydrolase_1"/>
    <property type="match status" value="1"/>
</dbReference>
<dbReference type="Gene3D" id="3.40.50.1820">
    <property type="entry name" value="alpha/beta hydrolase"/>
    <property type="match status" value="1"/>
</dbReference>
<gene>
    <name evidence="3" type="ORF">SAMN05445756_0212</name>
</gene>
<dbReference type="SUPFAM" id="SSF53474">
    <property type="entry name" value="alpha/beta-Hydrolases"/>
    <property type="match status" value="1"/>
</dbReference>
<protein>
    <submittedName>
        <fullName evidence="3">Pimeloyl-ACP methyl ester carboxylesterase</fullName>
    </submittedName>
</protein>
<name>A0A212T286_9MICO</name>
<dbReference type="AlphaFoldDB" id="A0A212T286"/>
<sequence length="265" mass="29261">MTQTLHTTSIPGGPQRVVFLHGLMGQGRNFGTAAKAVKDLASSLLVDLPNHGASPRTEEFDYVDMARSTAAAVREHWPEGPVTVVGHSMGGKVAMVLALLEPELVERLVVVDISPVSTDSHSEFEHLLDSLLGLDLEALESRSEAHEALAEAIPWDTTRAFLLQNLDRTDDGWAWKANLAMLREQLPQVMGFPAEVEELSYAGPVLWVAGGRSDYVQEEFRPVMEGYFPATRLVTVKDAAHWVHSQQPEVFHSILRRFLEASTED</sequence>
<organism evidence="3 4">
    <name type="scientific">Kytococcus aerolatus</name>
    <dbReference type="NCBI Taxonomy" id="592308"/>
    <lineage>
        <taxon>Bacteria</taxon>
        <taxon>Bacillati</taxon>
        <taxon>Actinomycetota</taxon>
        <taxon>Actinomycetes</taxon>
        <taxon>Micrococcales</taxon>
        <taxon>Kytococcaceae</taxon>
        <taxon>Kytococcus</taxon>
    </lineage>
</organism>
<reference evidence="3 4" key="1">
    <citation type="submission" date="2017-06" db="EMBL/GenBank/DDBJ databases">
        <authorList>
            <person name="Kim H.J."/>
            <person name="Triplett B.A."/>
        </authorList>
    </citation>
    <scope>NUCLEOTIDE SEQUENCE [LARGE SCALE GENOMIC DNA]</scope>
    <source>
        <strain evidence="3 4">DSM 22179</strain>
    </source>
</reference>
<evidence type="ECO:0000256" key="1">
    <source>
        <dbReference type="ARBA" id="ARBA00022801"/>
    </source>
</evidence>
<feature type="domain" description="AB hydrolase-1" evidence="2">
    <location>
        <begin position="16"/>
        <end position="245"/>
    </location>
</feature>
<dbReference type="Proteomes" id="UP000198122">
    <property type="component" value="Unassembled WGS sequence"/>
</dbReference>
<keyword evidence="4" id="KW-1185">Reference proteome</keyword>
<dbReference type="PANTHER" id="PTHR46118:SF4">
    <property type="entry name" value="PROTEIN ABHD11"/>
    <property type="match status" value="1"/>
</dbReference>
<dbReference type="RefSeq" id="WP_088817251.1">
    <property type="nucleotide sequence ID" value="NZ_FYEZ01000001.1"/>
</dbReference>
<accession>A0A212T286</accession>